<organism evidence="2 3">
    <name type="scientific">Theobroma cacao</name>
    <name type="common">Cacao</name>
    <name type="synonym">Cocoa</name>
    <dbReference type="NCBI Taxonomy" id="3641"/>
    <lineage>
        <taxon>Eukaryota</taxon>
        <taxon>Viridiplantae</taxon>
        <taxon>Streptophyta</taxon>
        <taxon>Embryophyta</taxon>
        <taxon>Tracheophyta</taxon>
        <taxon>Spermatophyta</taxon>
        <taxon>Magnoliopsida</taxon>
        <taxon>eudicotyledons</taxon>
        <taxon>Gunneridae</taxon>
        <taxon>Pentapetalae</taxon>
        <taxon>rosids</taxon>
        <taxon>malvids</taxon>
        <taxon>Malvales</taxon>
        <taxon>Malvaceae</taxon>
        <taxon>Byttnerioideae</taxon>
        <taxon>Theobroma</taxon>
    </lineage>
</organism>
<proteinExistence type="predicted"/>
<reference evidence="2" key="1">
    <citation type="journal article" date="1997" name="Nucleic Acids Res.">
        <title>tRNAscan-SE: a program for improved detection of transfer RNA genes in genomic sequence.</title>
        <authorList>
            <person name="Lowe T.M."/>
            <person name="Eddy S.R."/>
        </authorList>
    </citation>
    <scope>NUCLEOTIDE SEQUENCE [LARGE SCALE GENOMIC DNA]</scope>
    <source>
        <strain evidence="2">r\B97-61/B2</strain>
    </source>
</reference>
<dbReference type="GeneID" id="108660663"/>
<feature type="domain" description="Reverse transcriptase/retrotransposon-derived protein RNase H-like" evidence="1">
    <location>
        <begin position="118"/>
        <end position="181"/>
    </location>
</feature>
<dbReference type="Gene3D" id="3.30.70.270">
    <property type="match status" value="2"/>
</dbReference>
<dbReference type="Pfam" id="PF17919">
    <property type="entry name" value="RT_RNaseH_2"/>
    <property type="match status" value="1"/>
</dbReference>
<dbReference type="PANTHER" id="PTHR33064">
    <property type="entry name" value="POL PROTEIN"/>
    <property type="match status" value="1"/>
</dbReference>
<dbReference type="Gramene" id="Tc02v2_t018160.1">
    <property type="protein sequence ID" value="Tc02v2_p018160.1"/>
    <property type="gene ID" value="Tc02v2_g018160"/>
</dbReference>
<dbReference type="SUPFAM" id="SSF56672">
    <property type="entry name" value="DNA/RNA polymerases"/>
    <property type="match status" value="1"/>
</dbReference>
<evidence type="ECO:0000313" key="3">
    <source>
        <dbReference type="RefSeq" id="XP_017970409.1"/>
    </source>
</evidence>
<dbReference type="AlphaFoldDB" id="A0AB32VY36"/>
<dbReference type="FunFam" id="3.30.70.270:FF:000026">
    <property type="entry name" value="Transposon Ty3-G Gag-Pol polyprotein"/>
    <property type="match status" value="1"/>
</dbReference>
<sequence length="181" mass="20668">MVVFIDDILIYLRSWEEDAQHLRIMLQTLREHRLYAKFSKCTFWLSSVGFLEHIASKDGVQVDPNKVEAIENWARPTTVTKIKSFLGLAGYCRQFVKDFSKIASPLTRLTQKGVKFEWSEAYEHSFKTLKACLTFTPVLSLPCGSGGYTIYCDASRVGLGCVLIQHGRVIAYASRQLKRHE</sequence>
<dbReference type="InterPro" id="IPR051320">
    <property type="entry name" value="Viral_Replic_Matur_Polypro"/>
</dbReference>
<accession>A0AB32VY36</accession>
<name>A0AB32VY36_THECC</name>
<dbReference type="InterPro" id="IPR041577">
    <property type="entry name" value="RT_RNaseH_2"/>
</dbReference>
<protein>
    <submittedName>
        <fullName evidence="3">Uncharacterized mitochondrial protein AtMg00860-like</fullName>
    </submittedName>
</protein>
<evidence type="ECO:0000259" key="1">
    <source>
        <dbReference type="Pfam" id="PF17919"/>
    </source>
</evidence>
<dbReference type="KEGG" id="tcc:108660663"/>
<evidence type="ECO:0000313" key="2">
    <source>
        <dbReference type="Proteomes" id="UP000694886"/>
    </source>
</evidence>
<reference evidence="3" key="2">
    <citation type="submission" date="2025-08" db="UniProtKB">
        <authorList>
            <consortium name="RefSeq"/>
        </authorList>
    </citation>
    <scope>IDENTIFICATION</scope>
</reference>
<dbReference type="RefSeq" id="XP_017970409.1">
    <property type="nucleotide sequence ID" value="XM_018114920.1"/>
</dbReference>
<dbReference type="Proteomes" id="UP000694886">
    <property type="component" value="Chromosome 2"/>
</dbReference>
<dbReference type="InterPro" id="IPR043502">
    <property type="entry name" value="DNA/RNA_pol_sf"/>
</dbReference>
<gene>
    <name evidence="3" type="primary">LOC108660663</name>
</gene>
<dbReference type="InterPro" id="IPR043128">
    <property type="entry name" value="Rev_trsase/Diguanyl_cyclase"/>
</dbReference>
<dbReference type="PANTHER" id="PTHR33064:SF37">
    <property type="entry name" value="RIBONUCLEASE H"/>
    <property type="match status" value="1"/>
</dbReference>